<dbReference type="PROSITE" id="PS51352">
    <property type="entry name" value="THIOREDOXIN_2"/>
    <property type="match status" value="1"/>
</dbReference>
<organism evidence="7 8">
    <name type="scientific">Bythopirellula polymerisocia</name>
    <dbReference type="NCBI Taxonomy" id="2528003"/>
    <lineage>
        <taxon>Bacteria</taxon>
        <taxon>Pseudomonadati</taxon>
        <taxon>Planctomycetota</taxon>
        <taxon>Planctomycetia</taxon>
        <taxon>Pirellulales</taxon>
        <taxon>Lacipirellulaceae</taxon>
        <taxon>Bythopirellula</taxon>
    </lineage>
</organism>
<gene>
    <name evidence="7" type="primary">tpx</name>
    <name evidence="7" type="ORF">Pla144_09270</name>
</gene>
<dbReference type="InterPro" id="IPR013740">
    <property type="entry name" value="Redoxin"/>
</dbReference>
<dbReference type="InterPro" id="IPR036249">
    <property type="entry name" value="Thioredoxin-like_sf"/>
</dbReference>
<dbReference type="InterPro" id="IPR002065">
    <property type="entry name" value="TPX"/>
</dbReference>
<accession>A0A5C6D2Y6</accession>
<keyword evidence="5" id="KW-0676">Redox-active center</keyword>
<dbReference type="Proteomes" id="UP000318437">
    <property type="component" value="Unassembled WGS sequence"/>
</dbReference>
<evidence type="ECO:0000256" key="5">
    <source>
        <dbReference type="ARBA" id="ARBA00023284"/>
    </source>
</evidence>
<dbReference type="PROSITE" id="PS01265">
    <property type="entry name" value="TPX"/>
    <property type="match status" value="1"/>
</dbReference>
<dbReference type="CDD" id="cd03014">
    <property type="entry name" value="PRX_Atyp2cys"/>
    <property type="match status" value="1"/>
</dbReference>
<evidence type="ECO:0000259" key="6">
    <source>
        <dbReference type="PROSITE" id="PS51352"/>
    </source>
</evidence>
<dbReference type="InterPro" id="IPR013766">
    <property type="entry name" value="Thioredoxin_domain"/>
</dbReference>
<dbReference type="NCBIfam" id="NF001808">
    <property type="entry name" value="PRK00522.1"/>
    <property type="match status" value="1"/>
</dbReference>
<dbReference type="SUPFAM" id="SSF52833">
    <property type="entry name" value="Thioredoxin-like"/>
    <property type="match status" value="1"/>
</dbReference>
<keyword evidence="2" id="KW-0049">Antioxidant</keyword>
<dbReference type="InterPro" id="IPR018219">
    <property type="entry name" value="Tpx_CS"/>
</dbReference>
<dbReference type="GO" id="GO:0008379">
    <property type="term" value="F:thioredoxin peroxidase activity"/>
    <property type="evidence" value="ECO:0007669"/>
    <property type="project" value="InterPro"/>
</dbReference>
<keyword evidence="3 7" id="KW-0560">Oxidoreductase</keyword>
<dbReference type="Gene3D" id="3.40.30.10">
    <property type="entry name" value="Glutaredoxin"/>
    <property type="match status" value="1"/>
</dbReference>
<reference evidence="7 8" key="1">
    <citation type="submission" date="2019-02" db="EMBL/GenBank/DDBJ databases">
        <title>Deep-cultivation of Planctomycetes and their phenomic and genomic characterization uncovers novel biology.</title>
        <authorList>
            <person name="Wiegand S."/>
            <person name="Jogler M."/>
            <person name="Boedeker C."/>
            <person name="Pinto D."/>
            <person name="Vollmers J."/>
            <person name="Rivas-Marin E."/>
            <person name="Kohn T."/>
            <person name="Peeters S.H."/>
            <person name="Heuer A."/>
            <person name="Rast P."/>
            <person name="Oberbeckmann S."/>
            <person name="Bunk B."/>
            <person name="Jeske O."/>
            <person name="Meyerdierks A."/>
            <person name="Storesund J.E."/>
            <person name="Kallscheuer N."/>
            <person name="Luecker S."/>
            <person name="Lage O.M."/>
            <person name="Pohl T."/>
            <person name="Merkel B.J."/>
            <person name="Hornburger P."/>
            <person name="Mueller R.-W."/>
            <person name="Bruemmer F."/>
            <person name="Labrenz M."/>
            <person name="Spormann A.M."/>
            <person name="Op Den Camp H."/>
            <person name="Overmann J."/>
            <person name="Amann R."/>
            <person name="Jetten M.S.M."/>
            <person name="Mascher T."/>
            <person name="Medema M.H."/>
            <person name="Devos D.P."/>
            <person name="Kaster A.-K."/>
            <person name="Ovreas L."/>
            <person name="Rohde M."/>
            <person name="Galperin M.Y."/>
            <person name="Jogler C."/>
        </authorList>
    </citation>
    <scope>NUCLEOTIDE SEQUENCE [LARGE SCALE GENOMIC DNA]</scope>
    <source>
        <strain evidence="7 8">Pla144</strain>
    </source>
</reference>
<evidence type="ECO:0000256" key="1">
    <source>
        <dbReference type="ARBA" id="ARBA00022559"/>
    </source>
</evidence>
<dbReference type="PANTHER" id="PTHR43110:SF1">
    <property type="entry name" value="THIOL PEROXIDASE"/>
    <property type="match status" value="1"/>
</dbReference>
<dbReference type="EMBL" id="SJPS01000001">
    <property type="protein sequence ID" value="TWU30141.1"/>
    <property type="molecule type" value="Genomic_DNA"/>
</dbReference>
<protein>
    <submittedName>
        <fullName evidence="7">Putative thiol peroxidase</fullName>
        <ecNumber evidence="7">1.11.1.-</ecNumber>
    </submittedName>
</protein>
<evidence type="ECO:0000313" key="8">
    <source>
        <dbReference type="Proteomes" id="UP000318437"/>
    </source>
</evidence>
<evidence type="ECO:0000256" key="4">
    <source>
        <dbReference type="ARBA" id="ARBA00023157"/>
    </source>
</evidence>
<sequence>MSRTGAVTFKGNPLTLAGKEVEVGKAAPEFKLHYFEGGMKEITLADVKGKPTILSVVPSLDTPVCQTQTKKFNETLGELGDRINALTVSLDLPFAMNRFCGAESITNIRPASDYQDRNFGNNFGTLIEELKIMSRAIFVLDADGTVVYAEYVPEVASEPNYDAAMEALQSQLQAA</sequence>
<dbReference type="PANTHER" id="PTHR43110">
    <property type="entry name" value="THIOL PEROXIDASE"/>
    <property type="match status" value="1"/>
</dbReference>
<dbReference type="RefSeq" id="WP_146448091.1">
    <property type="nucleotide sequence ID" value="NZ_SJPS01000001.1"/>
</dbReference>
<keyword evidence="8" id="KW-1185">Reference proteome</keyword>
<dbReference type="Pfam" id="PF08534">
    <property type="entry name" value="Redoxin"/>
    <property type="match status" value="1"/>
</dbReference>
<feature type="domain" description="Thioredoxin" evidence="6">
    <location>
        <begin position="21"/>
        <end position="173"/>
    </location>
</feature>
<comment type="caution">
    <text evidence="7">The sequence shown here is derived from an EMBL/GenBank/DDBJ whole genome shotgun (WGS) entry which is preliminary data.</text>
</comment>
<proteinExistence type="predicted"/>
<dbReference type="OrthoDB" id="9781543at2"/>
<keyword evidence="4" id="KW-1015">Disulfide bond</keyword>
<dbReference type="AlphaFoldDB" id="A0A5C6D2Y6"/>
<keyword evidence="1 7" id="KW-0575">Peroxidase</keyword>
<name>A0A5C6D2Y6_9BACT</name>
<evidence type="ECO:0000256" key="3">
    <source>
        <dbReference type="ARBA" id="ARBA00023002"/>
    </source>
</evidence>
<evidence type="ECO:0000256" key="2">
    <source>
        <dbReference type="ARBA" id="ARBA00022862"/>
    </source>
</evidence>
<dbReference type="EC" id="1.11.1.-" evidence="7"/>
<evidence type="ECO:0000313" key="7">
    <source>
        <dbReference type="EMBL" id="TWU30141.1"/>
    </source>
</evidence>
<dbReference type="InterPro" id="IPR050455">
    <property type="entry name" value="Tpx_Peroxidase_subfamily"/>
</dbReference>